<protein>
    <submittedName>
        <fullName evidence="1">Uncharacterized protein</fullName>
    </submittedName>
</protein>
<evidence type="ECO:0000313" key="2">
    <source>
        <dbReference type="Proteomes" id="UP000282832"/>
    </source>
</evidence>
<gene>
    <name evidence="1" type="ORF">EOJ36_10310</name>
</gene>
<organism evidence="1 2">
    <name type="scientific">Sandaracinomonas limnophila</name>
    <dbReference type="NCBI Taxonomy" id="1862386"/>
    <lineage>
        <taxon>Bacteria</taxon>
        <taxon>Pseudomonadati</taxon>
        <taxon>Bacteroidota</taxon>
        <taxon>Cytophagia</taxon>
        <taxon>Cytophagales</taxon>
        <taxon>Flectobacillaceae</taxon>
        <taxon>Sandaracinomonas</taxon>
    </lineage>
</organism>
<proteinExistence type="predicted"/>
<keyword evidence="2" id="KW-1185">Reference proteome</keyword>
<evidence type="ECO:0000313" key="1">
    <source>
        <dbReference type="EMBL" id="RVU23465.1"/>
    </source>
</evidence>
<dbReference type="AlphaFoldDB" id="A0A437PMG6"/>
<accession>A0A437PMG6</accession>
<name>A0A437PMG6_9BACT</name>
<dbReference type="RefSeq" id="WP_127805053.1">
    <property type="nucleotide sequence ID" value="NZ_SACY01000005.1"/>
</dbReference>
<dbReference type="Proteomes" id="UP000282832">
    <property type="component" value="Unassembled WGS sequence"/>
</dbReference>
<dbReference type="EMBL" id="SACY01000005">
    <property type="protein sequence ID" value="RVU23465.1"/>
    <property type="molecule type" value="Genomic_DNA"/>
</dbReference>
<dbReference type="OrthoDB" id="880708at2"/>
<sequence length="133" mass="15233">MIEDYQALSNAPNSPDLNGKYLGIISSDFANVSHVLKDAAYQIKQRGFSDFPIFVVSQRPVEIGQKLIGLAEIAANRWAYNASFLEEFLQRELISEENKEVFTTNYKDIDEYCCLFVIDGQFTNFVFIPYPEE</sequence>
<reference evidence="1 2" key="1">
    <citation type="submission" date="2019-01" db="EMBL/GenBank/DDBJ databases">
        <authorList>
            <person name="Chen W.-M."/>
        </authorList>
    </citation>
    <scope>NUCLEOTIDE SEQUENCE [LARGE SCALE GENOMIC DNA]</scope>
    <source>
        <strain evidence="1 2">FSY-15</strain>
    </source>
</reference>
<comment type="caution">
    <text evidence="1">The sequence shown here is derived from an EMBL/GenBank/DDBJ whole genome shotgun (WGS) entry which is preliminary data.</text>
</comment>